<dbReference type="Proteomes" id="UP001500655">
    <property type="component" value="Unassembled WGS sequence"/>
</dbReference>
<dbReference type="Pfam" id="PF10604">
    <property type="entry name" value="Polyketide_cyc2"/>
    <property type="match status" value="1"/>
</dbReference>
<dbReference type="CDD" id="cd07812">
    <property type="entry name" value="SRPBCC"/>
    <property type="match status" value="1"/>
</dbReference>
<dbReference type="SUPFAM" id="SSF55961">
    <property type="entry name" value="Bet v1-like"/>
    <property type="match status" value="1"/>
</dbReference>
<evidence type="ECO:0000313" key="1">
    <source>
        <dbReference type="EMBL" id="GAA1752963.1"/>
    </source>
</evidence>
<evidence type="ECO:0000313" key="2">
    <source>
        <dbReference type="Proteomes" id="UP001500655"/>
    </source>
</evidence>
<sequence>MPEYEQSGTVTAPPDQLFAYLADVHHLPEYFPHMTSAEPAAGDDVHVEAEVGGDHKEADAWFHVDSDERRIEWGSKTGPYHGWMQVDGVDGGSLVTIHLHQEHETDSSEADLAQAIETIQARAGAPG</sequence>
<keyword evidence="2" id="KW-1185">Reference proteome</keyword>
<dbReference type="EMBL" id="BAAALS010000010">
    <property type="protein sequence ID" value="GAA1752963.1"/>
    <property type="molecule type" value="Genomic_DNA"/>
</dbReference>
<organism evidence="1 2">
    <name type="scientific">Luedemannella helvata</name>
    <dbReference type="NCBI Taxonomy" id="349315"/>
    <lineage>
        <taxon>Bacteria</taxon>
        <taxon>Bacillati</taxon>
        <taxon>Actinomycetota</taxon>
        <taxon>Actinomycetes</taxon>
        <taxon>Micromonosporales</taxon>
        <taxon>Micromonosporaceae</taxon>
        <taxon>Luedemannella</taxon>
    </lineage>
</organism>
<evidence type="ECO:0008006" key="3">
    <source>
        <dbReference type="Google" id="ProtNLM"/>
    </source>
</evidence>
<dbReference type="RefSeq" id="WP_344080432.1">
    <property type="nucleotide sequence ID" value="NZ_BAAALS010000010.1"/>
</dbReference>
<name>A0ABN2KCF4_9ACTN</name>
<dbReference type="InterPro" id="IPR019587">
    <property type="entry name" value="Polyketide_cyclase/dehydratase"/>
</dbReference>
<dbReference type="Gene3D" id="3.30.530.20">
    <property type="match status" value="1"/>
</dbReference>
<comment type="caution">
    <text evidence="1">The sequence shown here is derived from an EMBL/GenBank/DDBJ whole genome shotgun (WGS) entry which is preliminary data.</text>
</comment>
<accession>A0ABN2KCF4</accession>
<proteinExistence type="predicted"/>
<protein>
    <recommendedName>
        <fullName evidence="3">SRPBCC family protein</fullName>
    </recommendedName>
</protein>
<reference evidence="1 2" key="1">
    <citation type="journal article" date="2019" name="Int. J. Syst. Evol. Microbiol.">
        <title>The Global Catalogue of Microorganisms (GCM) 10K type strain sequencing project: providing services to taxonomists for standard genome sequencing and annotation.</title>
        <authorList>
            <consortium name="The Broad Institute Genomics Platform"/>
            <consortium name="The Broad Institute Genome Sequencing Center for Infectious Disease"/>
            <person name="Wu L."/>
            <person name="Ma J."/>
        </authorList>
    </citation>
    <scope>NUCLEOTIDE SEQUENCE [LARGE SCALE GENOMIC DNA]</scope>
    <source>
        <strain evidence="1 2">JCM 13249</strain>
    </source>
</reference>
<dbReference type="InterPro" id="IPR023393">
    <property type="entry name" value="START-like_dom_sf"/>
</dbReference>
<gene>
    <name evidence="1" type="ORF">GCM10009681_24840</name>
</gene>